<dbReference type="GO" id="GO:0043709">
    <property type="term" value="P:cell adhesion involved in single-species biofilm formation"/>
    <property type="evidence" value="ECO:0007669"/>
    <property type="project" value="TreeGrafter"/>
</dbReference>
<comment type="catalytic activity">
    <reaction evidence="2">
        <text>2 GTP = 3',3'-c-di-GMP + 2 diphosphate</text>
        <dbReference type="Rhea" id="RHEA:24898"/>
        <dbReference type="ChEBI" id="CHEBI:33019"/>
        <dbReference type="ChEBI" id="CHEBI:37565"/>
        <dbReference type="ChEBI" id="CHEBI:58805"/>
        <dbReference type="EC" id="2.7.7.65"/>
    </reaction>
</comment>
<sequence>MEGDSNRRGLRLATPPVQTDAQRAARAYRENRAPGGPADYYGRIENYAQKIRETTDLDDIIAILNEALAHTRALHAADEVATARAQVAAAEHHIEQLKNELELARRLVHEDPLSGALNRRGLDDALAREAARAERNGTPLCVAMIDIDNFKQVNDSFGHQVGDMVLVHLVAVIKETIRTQDLIGRYGGEEFLLLLPDSGIDEAVVVADRLRKRLAEKPLAWGSQRLFVAFSAGVAARLAGETTDALIRRADQALYQAKQAGKDRAIVAP</sequence>
<name>A0A9D7LP94_9RHOO</name>
<feature type="domain" description="GGDEF" evidence="4">
    <location>
        <begin position="138"/>
        <end position="269"/>
    </location>
</feature>
<gene>
    <name evidence="5" type="ORF">IPN75_14290</name>
</gene>
<dbReference type="SUPFAM" id="SSF55073">
    <property type="entry name" value="Nucleotide cyclase"/>
    <property type="match status" value="1"/>
</dbReference>
<dbReference type="Proteomes" id="UP000808146">
    <property type="component" value="Unassembled WGS sequence"/>
</dbReference>
<dbReference type="PANTHER" id="PTHR45138">
    <property type="entry name" value="REGULATORY COMPONENTS OF SENSORY TRANSDUCTION SYSTEM"/>
    <property type="match status" value="1"/>
</dbReference>
<dbReference type="FunFam" id="3.30.70.270:FF:000001">
    <property type="entry name" value="Diguanylate cyclase domain protein"/>
    <property type="match status" value="1"/>
</dbReference>
<dbReference type="InterPro" id="IPR043128">
    <property type="entry name" value="Rev_trsase/Diguanyl_cyclase"/>
</dbReference>
<accession>A0A9D7LP94</accession>
<dbReference type="InterPro" id="IPR000160">
    <property type="entry name" value="GGDEF_dom"/>
</dbReference>
<organism evidence="5 6">
    <name type="scientific">Candidatus Dechloromonas phosphorivorans</name>
    <dbReference type="NCBI Taxonomy" id="2899244"/>
    <lineage>
        <taxon>Bacteria</taxon>
        <taxon>Pseudomonadati</taxon>
        <taxon>Pseudomonadota</taxon>
        <taxon>Betaproteobacteria</taxon>
        <taxon>Rhodocyclales</taxon>
        <taxon>Azonexaceae</taxon>
        <taxon>Dechloromonas</taxon>
    </lineage>
</organism>
<dbReference type="Pfam" id="PF00990">
    <property type="entry name" value="GGDEF"/>
    <property type="match status" value="1"/>
</dbReference>
<dbReference type="InterPro" id="IPR050469">
    <property type="entry name" value="Diguanylate_Cyclase"/>
</dbReference>
<evidence type="ECO:0000313" key="6">
    <source>
        <dbReference type="Proteomes" id="UP000808146"/>
    </source>
</evidence>
<proteinExistence type="predicted"/>
<dbReference type="GO" id="GO:1902201">
    <property type="term" value="P:negative regulation of bacterial-type flagellum-dependent cell motility"/>
    <property type="evidence" value="ECO:0007669"/>
    <property type="project" value="TreeGrafter"/>
</dbReference>
<dbReference type="SMART" id="SM00267">
    <property type="entry name" value="GGDEF"/>
    <property type="match status" value="1"/>
</dbReference>
<dbReference type="EC" id="2.7.7.65" evidence="1"/>
<dbReference type="Gene3D" id="3.30.70.270">
    <property type="match status" value="1"/>
</dbReference>
<evidence type="ECO:0000313" key="5">
    <source>
        <dbReference type="EMBL" id="MBK8891445.1"/>
    </source>
</evidence>
<dbReference type="GO" id="GO:0005886">
    <property type="term" value="C:plasma membrane"/>
    <property type="evidence" value="ECO:0007669"/>
    <property type="project" value="TreeGrafter"/>
</dbReference>
<dbReference type="EMBL" id="JADKBR010000017">
    <property type="protein sequence ID" value="MBK8891445.1"/>
    <property type="molecule type" value="Genomic_DNA"/>
</dbReference>
<evidence type="ECO:0000256" key="2">
    <source>
        <dbReference type="ARBA" id="ARBA00034247"/>
    </source>
</evidence>
<keyword evidence="3" id="KW-0175">Coiled coil</keyword>
<evidence type="ECO:0000256" key="1">
    <source>
        <dbReference type="ARBA" id="ARBA00012528"/>
    </source>
</evidence>
<reference evidence="6" key="1">
    <citation type="journal article" date="2021" name="Nat. Commun.">
        <title>Connecting structure to function with the recovery of over 1000 high-quality metagenome-assembled genomes from activated sludge using long-read sequencing.</title>
        <authorList>
            <person name="Singleton C.M."/>
            <person name="Petriglieri F."/>
            <person name="Kristensen J.M."/>
            <person name="Kirkegaard R.H."/>
            <person name="Michaelsen T.Y."/>
            <person name="Andersen M.H."/>
            <person name="Kondrotaite Z."/>
            <person name="Karst S.M."/>
            <person name="Dueholm M.S."/>
            <person name="Nielsen P.H."/>
            <person name="Albertsen M."/>
        </authorList>
    </citation>
    <scope>NUCLEOTIDE SEQUENCE [LARGE SCALE GENOMIC DNA]</scope>
</reference>
<dbReference type="PROSITE" id="PS50887">
    <property type="entry name" value="GGDEF"/>
    <property type="match status" value="1"/>
</dbReference>
<comment type="caution">
    <text evidence="5">The sequence shown here is derived from an EMBL/GenBank/DDBJ whole genome shotgun (WGS) entry which is preliminary data.</text>
</comment>
<dbReference type="AlphaFoldDB" id="A0A9D7LP94"/>
<feature type="coiled-coil region" evidence="3">
    <location>
        <begin position="80"/>
        <end position="107"/>
    </location>
</feature>
<dbReference type="InterPro" id="IPR029787">
    <property type="entry name" value="Nucleotide_cyclase"/>
</dbReference>
<protein>
    <recommendedName>
        <fullName evidence="1">diguanylate cyclase</fullName>
        <ecNumber evidence="1">2.7.7.65</ecNumber>
    </recommendedName>
</protein>
<dbReference type="NCBIfam" id="TIGR00254">
    <property type="entry name" value="GGDEF"/>
    <property type="match status" value="1"/>
</dbReference>
<evidence type="ECO:0000259" key="4">
    <source>
        <dbReference type="PROSITE" id="PS50887"/>
    </source>
</evidence>
<dbReference type="CDD" id="cd01949">
    <property type="entry name" value="GGDEF"/>
    <property type="match status" value="1"/>
</dbReference>
<dbReference type="PANTHER" id="PTHR45138:SF9">
    <property type="entry name" value="DIGUANYLATE CYCLASE DGCM-RELATED"/>
    <property type="match status" value="1"/>
</dbReference>
<dbReference type="GO" id="GO:0052621">
    <property type="term" value="F:diguanylate cyclase activity"/>
    <property type="evidence" value="ECO:0007669"/>
    <property type="project" value="UniProtKB-EC"/>
</dbReference>
<evidence type="ECO:0000256" key="3">
    <source>
        <dbReference type="SAM" id="Coils"/>
    </source>
</evidence>